<organism evidence="5 6">
    <name type="scientific">Lutzomyia longipalpis</name>
    <name type="common">Sand fly</name>
    <dbReference type="NCBI Taxonomy" id="7200"/>
    <lineage>
        <taxon>Eukaryota</taxon>
        <taxon>Metazoa</taxon>
        <taxon>Ecdysozoa</taxon>
        <taxon>Arthropoda</taxon>
        <taxon>Hexapoda</taxon>
        <taxon>Insecta</taxon>
        <taxon>Pterygota</taxon>
        <taxon>Neoptera</taxon>
        <taxon>Endopterygota</taxon>
        <taxon>Diptera</taxon>
        <taxon>Nematocera</taxon>
        <taxon>Psychodoidea</taxon>
        <taxon>Psychodidae</taxon>
        <taxon>Lutzomyia</taxon>
        <taxon>Lutzomyia</taxon>
    </lineage>
</organism>
<reference evidence="5" key="3">
    <citation type="submission" date="2020-05" db="UniProtKB">
        <authorList>
            <consortium name="EnsemblMetazoa"/>
        </authorList>
    </citation>
    <scope>IDENTIFICATION</scope>
    <source>
        <strain evidence="5">Jacobina</strain>
    </source>
</reference>
<dbReference type="EnsemblMetazoa" id="LLOJ004570-RA">
    <property type="protein sequence ID" value="LLOJ004570-PA"/>
    <property type="gene ID" value="LLOJ004570"/>
</dbReference>
<sequence>MRQIDVESPIVPPLIDIKERRQDPLRRIQEEINEVVRRERELRTTTNRGQSPKTISVALTDDSGISTTSSSPVNGAPAEEEDKSPTPKSAQPYNRTPTAFTFVPRNQTVPGPRVPEMLTRTMSTPQIFQPTPNQRRGLMQRFIASRGRMVANNQPFQNEKKNMNGGPILLSPTAKTSPPVIERDQNGRPIRRGYVPVEEKIQKELREMKNREVELKQIRKQSHLRASNPDLLDEGDDFDIDDESDREEESGSYGKMNGAKSISELCDSLTSSSLSPRNTPSPKLHGQTHTKLRPAISLAQLCDVDPTDAPSAPCLIAQWEDFIMKKRRKQVY</sequence>
<dbReference type="Pfam" id="PF15304">
    <property type="entry name" value="AKAP2_C"/>
    <property type="match status" value="1"/>
</dbReference>
<accession>A0A1B0EUD7</accession>
<dbReference type="EMBL" id="AJWK01014242">
    <property type="status" value="NOT_ANNOTATED_CDS"/>
    <property type="molecule type" value="Genomic_DNA"/>
</dbReference>
<evidence type="ECO:0000313" key="4">
    <source>
        <dbReference type="EMBL" id="MBC1176858.1"/>
    </source>
</evidence>
<feature type="compositionally biased region" description="Low complexity" evidence="2">
    <location>
        <begin position="60"/>
        <end position="71"/>
    </location>
</feature>
<feature type="compositionally biased region" description="Acidic residues" evidence="2">
    <location>
        <begin position="231"/>
        <end position="250"/>
    </location>
</feature>
<dbReference type="EMBL" id="GITU01008155">
    <property type="protein sequence ID" value="MBC1176858.1"/>
    <property type="molecule type" value="Transcribed_RNA"/>
</dbReference>
<dbReference type="InterPro" id="IPR029304">
    <property type="entry name" value="AKAP2_C"/>
</dbReference>
<reference evidence="6" key="1">
    <citation type="submission" date="2012-05" db="EMBL/GenBank/DDBJ databases">
        <title>Whole Genome Assembly of Lutzomyia longipalpis.</title>
        <authorList>
            <person name="Richards S."/>
            <person name="Qu C."/>
            <person name="Dillon R."/>
            <person name="Worley K."/>
            <person name="Scherer S."/>
            <person name="Batterton M."/>
            <person name="Taylor A."/>
            <person name="Hawes A."/>
            <person name="Hernandez B."/>
            <person name="Kovar C."/>
            <person name="Mandapat C."/>
            <person name="Pham C."/>
            <person name="Qu C."/>
            <person name="Jing C."/>
            <person name="Bess C."/>
            <person name="Bandaranaike D."/>
            <person name="Ngo D."/>
            <person name="Ongeri F."/>
            <person name="Arias F."/>
            <person name="Lara F."/>
            <person name="Weissenberger G."/>
            <person name="Kamau G."/>
            <person name="Han H."/>
            <person name="Shen H."/>
            <person name="Dinh H."/>
            <person name="Khalil I."/>
            <person name="Jones J."/>
            <person name="Shafer J."/>
            <person name="Jayaseelan J."/>
            <person name="Quiroz J."/>
            <person name="Blankenburg K."/>
            <person name="Nguyen L."/>
            <person name="Jackson L."/>
            <person name="Francisco L."/>
            <person name="Tang L.-Y."/>
            <person name="Pu L.-L."/>
            <person name="Perales L."/>
            <person name="Lorensuhewa L."/>
            <person name="Munidasa M."/>
            <person name="Coyle M."/>
            <person name="Taylor M."/>
            <person name="Puazo M."/>
            <person name="Firestine M."/>
            <person name="Scheel M."/>
            <person name="Javaid M."/>
            <person name="Wang M."/>
            <person name="Li M."/>
            <person name="Tabassum N."/>
            <person name="Saada N."/>
            <person name="Osuji N."/>
            <person name="Aqrawi P."/>
            <person name="Fu Q."/>
            <person name="Thornton R."/>
            <person name="Raj R."/>
            <person name="Goodspeed R."/>
            <person name="Mata R."/>
            <person name="Najjar R."/>
            <person name="Gubbala S."/>
            <person name="Lee S."/>
            <person name="Denson S."/>
            <person name="Patil S."/>
            <person name="Macmil S."/>
            <person name="Qi S."/>
            <person name="Matskevitch T."/>
            <person name="Palculict T."/>
            <person name="Mathew T."/>
            <person name="Vee V."/>
            <person name="Velamala V."/>
            <person name="Korchina V."/>
            <person name="Cai W."/>
            <person name="Liu W."/>
            <person name="Dai W."/>
            <person name="Zou X."/>
            <person name="Zhu Y."/>
            <person name="Zhang Y."/>
            <person name="Wu Y.-Q."/>
            <person name="Xin Y."/>
            <person name="Nazarath L."/>
            <person name="Kovar C."/>
            <person name="Han Y."/>
            <person name="Muzny D."/>
            <person name="Gibbs R."/>
        </authorList>
    </citation>
    <scope>NUCLEOTIDE SEQUENCE [LARGE SCALE GENOMIC DNA]</scope>
    <source>
        <strain evidence="6">Jacobina</strain>
    </source>
</reference>
<name>A0A1B0EUD7_LUTLO</name>
<evidence type="ECO:0000313" key="5">
    <source>
        <dbReference type="EnsemblMetazoa" id="LLOJ004570-PA"/>
    </source>
</evidence>
<keyword evidence="1" id="KW-0175">Coiled coil</keyword>
<dbReference type="EMBL" id="AJWK01014243">
    <property type="status" value="NOT_ANNOTATED_CDS"/>
    <property type="molecule type" value="Genomic_DNA"/>
</dbReference>
<dbReference type="VEuPathDB" id="VectorBase:LLOJ004570"/>
<feature type="region of interest" description="Disordered" evidence="2">
    <location>
        <begin position="225"/>
        <end position="290"/>
    </location>
</feature>
<reference evidence="4" key="2">
    <citation type="journal article" date="2020" name="BMC">
        <title>Leishmania infection induces a limited differential gene expression in the sand fly midgut.</title>
        <authorList>
            <person name="Coutinho-Abreu I.V."/>
            <person name="Serafim T.D."/>
            <person name="Meneses C."/>
            <person name="Kamhawi S."/>
            <person name="Oliveira F."/>
            <person name="Valenzuela J.G."/>
        </authorList>
    </citation>
    <scope>NUCLEOTIDE SEQUENCE</scope>
    <source>
        <strain evidence="4">Jacobina</strain>
        <tissue evidence="4">Midgut</tissue>
    </source>
</reference>
<dbReference type="EMBL" id="AJWK01014246">
    <property type="status" value="NOT_ANNOTATED_CDS"/>
    <property type="molecule type" value="Genomic_DNA"/>
</dbReference>
<protein>
    <submittedName>
        <fullName evidence="4">Putative secreted protein</fullName>
    </submittedName>
</protein>
<feature type="compositionally biased region" description="Polar residues" evidence="2">
    <location>
        <begin position="268"/>
        <end position="281"/>
    </location>
</feature>
<dbReference type="EMBL" id="AJWK01014245">
    <property type="status" value="NOT_ANNOTATED_CDS"/>
    <property type="molecule type" value="Genomic_DNA"/>
</dbReference>
<evidence type="ECO:0000259" key="3">
    <source>
        <dbReference type="Pfam" id="PF15304"/>
    </source>
</evidence>
<evidence type="ECO:0000256" key="1">
    <source>
        <dbReference type="ARBA" id="ARBA00023054"/>
    </source>
</evidence>
<feature type="region of interest" description="Disordered" evidence="2">
    <location>
        <begin position="35"/>
        <end position="112"/>
    </location>
</feature>
<dbReference type="EMBL" id="AJWK01014244">
    <property type="status" value="NOT_ANNOTATED_CDS"/>
    <property type="molecule type" value="Genomic_DNA"/>
</dbReference>
<proteinExistence type="predicted"/>
<feature type="domain" description="A-kinase anchor protein 2 C-terminal" evidence="3">
    <location>
        <begin position="21"/>
        <end position="323"/>
    </location>
</feature>
<dbReference type="Proteomes" id="UP000092461">
    <property type="component" value="Unassembled WGS sequence"/>
</dbReference>
<dbReference type="AlphaFoldDB" id="A0A1B0EUD7"/>
<feature type="compositionally biased region" description="Polar residues" evidence="2">
    <location>
        <begin position="86"/>
        <end position="109"/>
    </location>
</feature>
<evidence type="ECO:0000313" key="6">
    <source>
        <dbReference type="Proteomes" id="UP000092461"/>
    </source>
</evidence>
<evidence type="ECO:0000256" key="2">
    <source>
        <dbReference type="SAM" id="MobiDB-lite"/>
    </source>
</evidence>
<dbReference type="VEuPathDB" id="VectorBase:LLONM1_010779"/>
<keyword evidence="6" id="KW-1185">Reference proteome</keyword>